<dbReference type="GO" id="GO:0016020">
    <property type="term" value="C:membrane"/>
    <property type="evidence" value="ECO:0007669"/>
    <property type="project" value="UniProtKB-SubCell"/>
</dbReference>
<evidence type="ECO:0000313" key="12">
    <source>
        <dbReference type="Proteomes" id="UP000594892"/>
    </source>
</evidence>
<evidence type="ECO:0000256" key="6">
    <source>
        <dbReference type="ARBA" id="ARBA00023136"/>
    </source>
</evidence>
<feature type="transmembrane region" description="Helical" evidence="7">
    <location>
        <begin position="185"/>
        <end position="203"/>
    </location>
</feature>
<evidence type="ECO:0000259" key="9">
    <source>
        <dbReference type="Pfam" id="PF16916"/>
    </source>
</evidence>
<dbReference type="InterPro" id="IPR036837">
    <property type="entry name" value="Cation_efflux_CTD_sf"/>
</dbReference>
<protein>
    <submittedName>
        <fullName evidence="11">Cation diffusion facilitator family transporter</fullName>
    </submittedName>
    <submittedName>
        <fullName evidence="10">Cation transporter</fullName>
    </submittedName>
</protein>
<feature type="transmembrane region" description="Helical" evidence="7">
    <location>
        <begin position="108"/>
        <end position="129"/>
    </location>
</feature>
<evidence type="ECO:0000313" key="13">
    <source>
        <dbReference type="Proteomes" id="UP001056386"/>
    </source>
</evidence>
<dbReference type="PANTHER" id="PTHR43840">
    <property type="entry name" value="MITOCHONDRIAL METAL TRANSPORTER 1-RELATED"/>
    <property type="match status" value="1"/>
</dbReference>
<keyword evidence="5 7" id="KW-1133">Transmembrane helix</keyword>
<sequence length="328" mass="34763">MRQSNPGHTAEFHYAFSGGPAMTNAASPESQQLDAGRRSTLISAVVNVVLSLAQVTIGLAAHSQALVSDGIHSLSDLVSDFVVLIAGSQSRKGPDRDHPYGHQRYETAASLILGMLLLAVGGGMLWAATRKFAEPSSIASVHAVALWVAMAALVAKELLFRYMLRVAKRLRSSMLAANAWHARSDAASSLVALVGIAGNLLGYPILDPVAALVVGLMVIRMGGQFAWTAINDLMDRAVDDEEVARIGETVGATPGVAGFHALRTRKMGDMILVDVHLEVEASLSIVEGHEIATAVENNLMTRHRVLGVMTHVDPVAPSGPRVGRPRHA</sequence>
<dbReference type="RefSeq" id="WP_012733750.1">
    <property type="nucleotide sequence ID" value="NZ_CP021075.1"/>
</dbReference>
<dbReference type="InterPro" id="IPR058533">
    <property type="entry name" value="Cation_efflux_TM"/>
</dbReference>
<gene>
    <name evidence="10" type="ORF">I6H06_11585</name>
    <name evidence="11" type="ORF">NFI99_05110</name>
</gene>
<evidence type="ECO:0000256" key="2">
    <source>
        <dbReference type="ARBA" id="ARBA00008114"/>
    </source>
</evidence>
<feature type="domain" description="Cation efflux protein cytoplasmic" evidence="9">
    <location>
        <begin position="239"/>
        <end position="314"/>
    </location>
</feature>
<accession>A0AAQ0BS10</accession>
<dbReference type="InterPro" id="IPR002524">
    <property type="entry name" value="Cation_efflux"/>
</dbReference>
<evidence type="ECO:0000256" key="4">
    <source>
        <dbReference type="ARBA" id="ARBA00022692"/>
    </source>
</evidence>
<keyword evidence="6 7" id="KW-0472">Membrane</keyword>
<dbReference type="Pfam" id="PF01545">
    <property type="entry name" value="Cation_efflux"/>
    <property type="match status" value="1"/>
</dbReference>
<dbReference type="AlphaFoldDB" id="A0AAQ0BS10"/>
<dbReference type="Gene3D" id="1.20.1510.10">
    <property type="entry name" value="Cation efflux protein transmembrane domain"/>
    <property type="match status" value="1"/>
</dbReference>
<organism evidence="10 12">
    <name type="scientific">Burkholderia glumae</name>
    <name type="common">Pseudomonas glumae</name>
    <dbReference type="NCBI Taxonomy" id="337"/>
    <lineage>
        <taxon>Bacteria</taxon>
        <taxon>Pseudomonadati</taxon>
        <taxon>Pseudomonadota</taxon>
        <taxon>Betaproteobacteria</taxon>
        <taxon>Burkholderiales</taxon>
        <taxon>Burkholderiaceae</taxon>
        <taxon>Burkholderia</taxon>
    </lineage>
</organism>
<dbReference type="Proteomes" id="UP000594892">
    <property type="component" value="Chromosome 1"/>
</dbReference>
<dbReference type="EMBL" id="CP099583">
    <property type="protein sequence ID" value="USS43824.1"/>
    <property type="molecule type" value="Genomic_DNA"/>
</dbReference>
<dbReference type="PANTHER" id="PTHR43840:SF15">
    <property type="entry name" value="MITOCHONDRIAL METAL TRANSPORTER 1-RELATED"/>
    <property type="match status" value="1"/>
</dbReference>
<feature type="transmembrane region" description="Helical" evidence="7">
    <location>
        <begin position="141"/>
        <end position="164"/>
    </location>
</feature>
<evidence type="ECO:0000256" key="7">
    <source>
        <dbReference type="SAM" id="Phobius"/>
    </source>
</evidence>
<evidence type="ECO:0000256" key="1">
    <source>
        <dbReference type="ARBA" id="ARBA00004141"/>
    </source>
</evidence>
<dbReference type="FunFam" id="1.20.1510.10:FF:000006">
    <property type="entry name" value="Divalent cation efflux transporter"/>
    <property type="match status" value="1"/>
</dbReference>
<dbReference type="Gene3D" id="3.30.70.1350">
    <property type="entry name" value="Cation efflux protein, cytoplasmic domain"/>
    <property type="match status" value="1"/>
</dbReference>
<name>A0AAQ0BS10_BURGL</name>
<dbReference type="GeneID" id="45694949"/>
<keyword evidence="4 7" id="KW-0812">Transmembrane</keyword>
<dbReference type="Pfam" id="PF16916">
    <property type="entry name" value="ZT_dimer"/>
    <property type="match status" value="1"/>
</dbReference>
<reference evidence="11" key="2">
    <citation type="submission" date="2022-06" db="EMBL/GenBank/DDBJ databases">
        <title>Draft genome sequence of Burkholderia glumae strain GR20004 isolated from rice panicle showing bacterial panicle blight.</title>
        <authorList>
            <person name="Choi S.Y."/>
            <person name="Lee Y.H."/>
        </authorList>
    </citation>
    <scope>NUCLEOTIDE SEQUENCE</scope>
    <source>
        <strain evidence="11">GR20004</strain>
    </source>
</reference>
<dbReference type="InterPro" id="IPR027470">
    <property type="entry name" value="Cation_efflux_CTD"/>
</dbReference>
<keyword evidence="13" id="KW-1185">Reference proteome</keyword>
<evidence type="ECO:0000256" key="3">
    <source>
        <dbReference type="ARBA" id="ARBA00022448"/>
    </source>
</evidence>
<dbReference type="EMBL" id="CP065600">
    <property type="protein sequence ID" value="QPQ90206.1"/>
    <property type="molecule type" value="Genomic_DNA"/>
</dbReference>
<feature type="domain" description="Cation efflux protein transmembrane" evidence="8">
    <location>
        <begin position="41"/>
        <end position="234"/>
    </location>
</feature>
<dbReference type="NCBIfam" id="TIGR01297">
    <property type="entry name" value="CDF"/>
    <property type="match status" value="1"/>
</dbReference>
<dbReference type="InterPro" id="IPR027469">
    <property type="entry name" value="Cation_efflux_TMD_sf"/>
</dbReference>
<dbReference type="SUPFAM" id="SSF161111">
    <property type="entry name" value="Cation efflux protein transmembrane domain-like"/>
    <property type="match status" value="1"/>
</dbReference>
<comment type="similarity">
    <text evidence="2">Belongs to the cation diffusion facilitator (CDF) transporter (TC 2.A.4) family.</text>
</comment>
<comment type="subcellular location">
    <subcellularLocation>
        <location evidence="1">Membrane</location>
        <topology evidence="1">Multi-pass membrane protein</topology>
    </subcellularLocation>
</comment>
<dbReference type="InterPro" id="IPR050291">
    <property type="entry name" value="CDF_Transporter"/>
</dbReference>
<dbReference type="GO" id="GO:0008324">
    <property type="term" value="F:monoatomic cation transmembrane transporter activity"/>
    <property type="evidence" value="ECO:0007669"/>
    <property type="project" value="InterPro"/>
</dbReference>
<keyword evidence="3" id="KW-0813">Transport</keyword>
<reference evidence="10 12" key="1">
    <citation type="submission" date="2020-12" db="EMBL/GenBank/DDBJ databases">
        <title>FDA dAtabase for Regulatory Grade micrObial Sequences (FDA-ARGOS): Supporting development and validation of Infectious Disease Dx tests.</title>
        <authorList>
            <person name="Minogue T."/>
            <person name="Wolcott M."/>
            <person name="Wasieloski L."/>
            <person name="Aguilar W."/>
            <person name="Moore D."/>
            <person name="Jaissle J."/>
            <person name="Tallon L."/>
            <person name="Sadzewicz L."/>
            <person name="Zhao X."/>
            <person name="Boylan J."/>
            <person name="Ott S."/>
            <person name="Bowen H."/>
            <person name="Vavikolanu K."/>
            <person name="Mehta A."/>
            <person name="Aluvathingal J."/>
            <person name="Nadendla S."/>
            <person name="Yan Y."/>
            <person name="Sichtig H."/>
        </authorList>
    </citation>
    <scope>NUCLEOTIDE SEQUENCE [LARGE SCALE GENOMIC DNA]</scope>
    <source>
        <strain evidence="10 12">FDAARGOS_949</strain>
    </source>
</reference>
<proteinExistence type="inferred from homology"/>
<evidence type="ECO:0000256" key="5">
    <source>
        <dbReference type="ARBA" id="ARBA00022989"/>
    </source>
</evidence>
<evidence type="ECO:0000313" key="10">
    <source>
        <dbReference type="EMBL" id="QPQ90206.1"/>
    </source>
</evidence>
<dbReference type="SUPFAM" id="SSF160240">
    <property type="entry name" value="Cation efflux protein cytoplasmic domain-like"/>
    <property type="match status" value="1"/>
</dbReference>
<evidence type="ECO:0000313" key="11">
    <source>
        <dbReference type="EMBL" id="USS43824.1"/>
    </source>
</evidence>
<dbReference type="Proteomes" id="UP001056386">
    <property type="component" value="Chromosome 2"/>
</dbReference>
<evidence type="ECO:0000259" key="8">
    <source>
        <dbReference type="Pfam" id="PF01545"/>
    </source>
</evidence>